<reference evidence="1" key="1">
    <citation type="submission" date="2019-11" db="EMBL/GenBank/DDBJ databases">
        <title>Nori genome reveals adaptations in red seaweeds to the harsh intertidal environment.</title>
        <authorList>
            <person name="Wang D."/>
            <person name="Mao Y."/>
        </authorList>
    </citation>
    <scope>NUCLEOTIDE SEQUENCE</scope>
    <source>
        <tissue evidence="1">Gametophyte</tissue>
    </source>
</reference>
<sequence length="103" mass="11105">MTRPSRLVTAAAVGRRPCPLAAAVPSTTWSPDYTQLHFYSRVLALRGRQRRASWCRGSGGAKVASTQPRRSSYDAPRPLTKPAIAGVIRAPRYGLSKGQAVKG</sequence>
<dbReference type="EMBL" id="CM020620">
    <property type="protein sequence ID" value="KAK1868191.1"/>
    <property type="molecule type" value="Genomic_DNA"/>
</dbReference>
<protein>
    <submittedName>
        <fullName evidence="1">Uncharacterized protein</fullName>
    </submittedName>
</protein>
<proteinExistence type="predicted"/>
<accession>A0ACC3CEI5</accession>
<name>A0ACC3CEI5_PYRYE</name>
<evidence type="ECO:0000313" key="1">
    <source>
        <dbReference type="EMBL" id="KAK1868191.1"/>
    </source>
</evidence>
<keyword evidence="2" id="KW-1185">Reference proteome</keyword>
<organism evidence="1 2">
    <name type="scientific">Pyropia yezoensis</name>
    <name type="common">Susabi-nori</name>
    <name type="synonym">Porphyra yezoensis</name>
    <dbReference type="NCBI Taxonomy" id="2788"/>
    <lineage>
        <taxon>Eukaryota</taxon>
        <taxon>Rhodophyta</taxon>
        <taxon>Bangiophyceae</taxon>
        <taxon>Bangiales</taxon>
        <taxon>Bangiaceae</taxon>
        <taxon>Pyropia</taxon>
    </lineage>
</organism>
<dbReference type="Proteomes" id="UP000798662">
    <property type="component" value="Chromosome 3"/>
</dbReference>
<comment type="caution">
    <text evidence="1">The sequence shown here is derived from an EMBL/GenBank/DDBJ whole genome shotgun (WGS) entry which is preliminary data.</text>
</comment>
<evidence type="ECO:0000313" key="2">
    <source>
        <dbReference type="Proteomes" id="UP000798662"/>
    </source>
</evidence>
<gene>
    <name evidence="1" type="ORF">I4F81_010685</name>
</gene>